<evidence type="ECO:0000313" key="2">
    <source>
        <dbReference type="EMBL" id="EEG33526.1"/>
    </source>
</evidence>
<dbReference type="EMBL" id="ACEN01000063">
    <property type="protein sequence ID" value="EEG33526.1"/>
    <property type="molecule type" value="Genomic_DNA"/>
</dbReference>
<feature type="compositionally biased region" description="Polar residues" evidence="1">
    <location>
        <begin position="1"/>
        <end position="11"/>
    </location>
</feature>
<comment type="caution">
    <text evidence="2">The sequence shown here is derived from an EMBL/GenBank/DDBJ whole genome shotgun (WGS) entry which is preliminary data.</text>
</comment>
<proteinExistence type="predicted"/>
<reference evidence="2 3" key="1">
    <citation type="submission" date="2009-01" db="EMBL/GenBank/DDBJ databases">
        <authorList>
            <person name="Fulton L."/>
            <person name="Clifton S."/>
            <person name="Chinwalla A.T."/>
            <person name="Mitreva M."/>
            <person name="Sodergren E."/>
            <person name="Weinstock G."/>
            <person name="Clifton S."/>
            <person name="Dooling D.J."/>
            <person name="Fulton B."/>
            <person name="Minx P."/>
            <person name="Pepin K.H."/>
            <person name="Johnson M."/>
            <person name="Bhonagiri V."/>
            <person name="Nash W.E."/>
            <person name="Mardis E.R."/>
            <person name="Wilson R.K."/>
        </authorList>
    </citation>
    <scope>NUCLEOTIDE SEQUENCE [LARGE SCALE GENOMIC DNA]</scope>
    <source>
        <strain evidence="2 3">NRL30031/H210</strain>
    </source>
</reference>
<accession>C0EN43</accession>
<keyword evidence="3" id="KW-1185">Reference proteome</keyword>
<organism evidence="2 3">
    <name type="scientific">Neisseria flavescens NRL30031/H210</name>
    <dbReference type="NCBI Taxonomy" id="546264"/>
    <lineage>
        <taxon>Bacteria</taxon>
        <taxon>Pseudomonadati</taxon>
        <taxon>Pseudomonadota</taxon>
        <taxon>Betaproteobacteria</taxon>
        <taxon>Neisseriales</taxon>
        <taxon>Neisseriaceae</taxon>
        <taxon>Neisseria</taxon>
    </lineage>
</organism>
<feature type="region of interest" description="Disordered" evidence="1">
    <location>
        <begin position="1"/>
        <end position="43"/>
    </location>
</feature>
<name>C0EN43_NEIFL</name>
<sequence>MVQNKTLQNKILNIRQAKPTRLPKPMPSETSTGRQHPPSCRTTLDPILHCKIGKYFIDF</sequence>
<evidence type="ECO:0000313" key="3">
    <source>
        <dbReference type="Proteomes" id="UP000004457"/>
    </source>
</evidence>
<dbReference type="AlphaFoldDB" id="C0EN43"/>
<evidence type="ECO:0000256" key="1">
    <source>
        <dbReference type="SAM" id="MobiDB-lite"/>
    </source>
</evidence>
<dbReference type="Proteomes" id="UP000004457">
    <property type="component" value="Unassembled WGS sequence"/>
</dbReference>
<gene>
    <name evidence="2" type="ORF">NEIFLAOT_01376</name>
</gene>
<protein>
    <submittedName>
        <fullName evidence="2">Uncharacterized protein</fullName>
    </submittedName>
</protein>